<evidence type="ECO:0000313" key="3">
    <source>
        <dbReference type="EMBL" id="QBR03662.1"/>
    </source>
</evidence>
<dbReference type="AlphaFoldDB" id="A0A4P7DAA8"/>
<dbReference type="GO" id="GO:0007165">
    <property type="term" value="P:signal transduction"/>
    <property type="evidence" value="ECO:0007669"/>
    <property type="project" value="TreeGrafter"/>
</dbReference>
<organism evidence="3 4">
    <name type="scientific">Paraburkholderia pallida</name>
    <dbReference type="NCBI Taxonomy" id="2547399"/>
    <lineage>
        <taxon>Bacteria</taxon>
        <taxon>Pseudomonadati</taxon>
        <taxon>Pseudomonadota</taxon>
        <taxon>Betaproteobacteria</taxon>
        <taxon>Burkholderiales</taxon>
        <taxon>Burkholderiaceae</taxon>
        <taxon>Paraburkholderia</taxon>
    </lineage>
</organism>
<sequence length="363" mass="40916">MRERILTPIQELETTGARALATWKLDDVRYLAVAQLARDVPGEPAYMNGGDSDIEAPIFRMEDERFVQCGALPLRGGEDVEYFEIGSRQFLATAGIRTGRGPYDLNTQAAIYEWRDGAWEAMQYFAAFAAKQWRAFAVGERQFLALAQGVTVDGVDATHPRTSRIFEWVGERFELFQTIEGLWGYDWNYFQHGGMHLLAYSDHVSGSSVLRWNGEQFVTLQRFEEKGGRTFRFFEADGKFWMVHANLLAHTTLYQFDGERFVEAQQLSKAGGRELCLIEGGRELYLVRVCFITGTPQAPVVERESQVFQWVGNGFALIDTFETSGATSAISFTEGGTRYLAVTNSLSAEQRFGVASTLYRLDA</sequence>
<dbReference type="InterPro" id="IPR009039">
    <property type="entry name" value="EAR"/>
</dbReference>
<dbReference type="PANTHER" id="PTHR15261">
    <property type="entry name" value="THROMBOSPONDIN-TYPE LAMININ G DOMAIN AND EAR REPEAT-CONTAINING"/>
    <property type="match status" value="1"/>
</dbReference>
<dbReference type="PANTHER" id="PTHR15261:SF4">
    <property type="entry name" value="THROMBOSPONDIN-TYPE LAMININ G DOMAIN AND EAR REPEAT-CONTAINING PROTEIN"/>
    <property type="match status" value="1"/>
</dbReference>
<keyword evidence="4" id="KW-1185">Reference proteome</keyword>
<proteinExistence type="predicted"/>
<evidence type="ECO:0000313" key="4">
    <source>
        <dbReference type="Proteomes" id="UP000295727"/>
    </source>
</evidence>
<reference evidence="3 4" key="1">
    <citation type="submission" date="2019-03" db="EMBL/GenBank/DDBJ databases">
        <title>Paraburkholderia sp. 7MH5, isolated from subtropical forest soil.</title>
        <authorList>
            <person name="Gao Z.-H."/>
            <person name="Qiu L.-H."/>
        </authorList>
    </citation>
    <scope>NUCLEOTIDE SEQUENCE [LARGE SCALE GENOMIC DNA]</scope>
    <source>
        <strain evidence="3 4">7MH5</strain>
    </source>
</reference>
<accession>A0A4P7DAA8</accession>
<gene>
    <name evidence="3" type="ORF">E1956_41890</name>
</gene>
<evidence type="ECO:0000256" key="1">
    <source>
        <dbReference type="ARBA" id="ARBA00022729"/>
    </source>
</evidence>
<dbReference type="EMBL" id="CP038151">
    <property type="protein sequence ID" value="QBR03662.1"/>
    <property type="molecule type" value="Genomic_DNA"/>
</dbReference>
<dbReference type="InterPro" id="IPR005492">
    <property type="entry name" value="EPTP"/>
</dbReference>
<dbReference type="Pfam" id="PF03736">
    <property type="entry name" value="EPTP"/>
    <property type="match status" value="1"/>
</dbReference>
<dbReference type="KEGG" id="ppai:E1956_41890"/>
<dbReference type="OrthoDB" id="8437637at2"/>
<evidence type="ECO:0008006" key="5">
    <source>
        <dbReference type="Google" id="ProtNLM"/>
    </source>
</evidence>
<name>A0A4P7DAA8_9BURK</name>
<evidence type="ECO:0000256" key="2">
    <source>
        <dbReference type="ARBA" id="ARBA00022737"/>
    </source>
</evidence>
<dbReference type="Proteomes" id="UP000295727">
    <property type="component" value="Chromosome 4"/>
</dbReference>
<keyword evidence="2" id="KW-0677">Repeat</keyword>
<protein>
    <recommendedName>
        <fullName evidence="5">EPTP domain-containing protein</fullName>
    </recommendedName>
</protein>
<keyword evidence="1" id="KW-0732">Signal</keyword>
<dbReference type="PROSITE" id="PS50912">
    <property type="entry name" value="EAR"/>
    <property type="match status" value="2"/>
</dbReference>
<dbReference type="RefSeq" id="WP_134759291.1">
    <property type="nucleotide sequence ID" value="NZ_CP038151.1"/>
</dbReference>